<feature type="transmembrane region" description="Helical" evidence="1">
    <location>
        <begin position="64"/>
        <end position="82"/>
    </location>
</feature>
<keyword evidence="3" id="KW-1185">Reference proteome</keyword>
<protein>
    <submittedName>
        <fullName evidence="2">Uncharacterized protein</fullName>
    </submittedName>
</protein>
<comment type="caution">
    <text evidence="2">The sequence shown here is derived from an EMBL/GenBank/DDBJ whole genome shotgun (WGS) entry which is preliminary data.</text>
</comment>
<name>A0A8H6NVZ5_9PEZI</name>
<keyword evidence="1" id="KW-1133">Transmembrane helix</keyword>
<keyword evidence="1" id="KW-0812">Transmembrane</keyword>
<dbReference type="OrthoDB" id="4156595at2759"/>
<dbReference type="EMBL" id="WIGM01000040">
    <property type="protein sequence ID" value="KAF6843459.1"/>
    <property type="molecule type" value="Genomic_DNA"/>
</dbReference>
<evidence type="ECO:0000313" key="2">
    <source>
        <dbReference type="EMBL" id="KAF6843459.1"/>
    </source>
</evidence>
<gene>
    <name evidence="2" type="ORF">CMUS01_02073</name>
</gene>
<dbReference type="Proteomes" id="UP000639643">
    <property type="component" value="Unassembled WGS sequence"/>
</dbReference>
<evidence type="ECO:0000256" key="1">
    <source>
        <dbReference type="SAM" id="Phobius"/>
    </source>
</evidence>
<keyword evidence="1" id="KW-0472">Membrane</keyword>
<sequence length="200" mass="22227">MSSSATASRITTTRGGSEAGTFQQSTIYKVGSIMRASACRIPLCGGNPVSTISDDAEADSSQGIMTPIIFVSFILSLVFVDLRYTLKRTRNHGHDHGGGWMPAWLHSVVYRRSPYGYGQMKESSTPSPSPKDEQAEFYYHSKQKKLMRMEVDDAFEMRGQILIVLAFVSLAIVCGFGALLTWAWRNVLPRAFLWEGTSRM</sequence>
<dbReference type="AlphaFoldDB" id="A0A8H6NVZ5"/>
<proteinExistence type="predicted"/>
<evidence type="ECO:0000313" key="3">
    <source>
        <dbReference type="Proteomes" id="UP000639643"/>
    </source>
</evidence>
<feature type="transmembrane region" description="Helical" evidence="1">
    <location>
        <begin position="161"/>
        <end position="184"/>
    </location>
</feature>
<organism evidence="2 3">
    <name type="scientific">Colletotrichum musicola</name>
    <dbReference type="NCBI Taxonomy" id="2175873"/>
    <lineage>
        <taxon>Eukaryota</taxon>
        <taxon>Fungi</taxon>
        <taxon>Dikarya</taxon>
        <taxon>Ascomycota</taxon>
        <taxon>Pezizomycotina</taxon>
        <taxon>Sordariomycetes</taxon>
        <taxon>Hypocreomycetidae</taxon>
        <taxon>Glomerellales</taxon>
        <taxon>Glomerellaceae</taxon>
        <taxon>Colletotrichum</taxon>
        <taxon>Colletotrichum orchidearum species complex</taxon>
    </lineage>
</organism>
<accession>A0A8H6NVZ5</accession>
<reference evidence="2" key="1">
    <citation type="journal article" date="2020" name="Phytopathology">
        <title>Genome Sequence Resources of Colletotrichum truncatum, C. plurivorum, C. musicola, and C. sojae: Four Species Pathogenic to Soybean (Glycine max).</title>
        <authorList>
            <person name="Rogerio F."/>
            <person name="Boufleur T.R."/>
            <person name="Ciampi-Guillardi M."/>
            <person name="Sukno S.A."/>
            <person name="Thon M.R."/>
            <person name="Massola Junior N.S."/>
            <person name="Baroncelli R."/>
        </authorList>
    </citation>
    <scope>NUCLEOTIDE SEQUENCE</scope>
    <source>
        <strain evidence="2">LFN0074</strain>
    </source>
</reference>